<protein>
    <submittedName>
        <fullName evidence="8">Membrane protein</fullName>
    </submittedName>
</protein>
<dbReference type="eggNOG" id="COG2246">
    <property type="taxonomic scope" value="Bacteria"/>
</dbReference>
<evidence type="ECO:0000256" key="1">
    <source>
        <dbReference type="ARBA" id="ARBA00004141"/>
    </source>
</evidence>
<dbReference type="GO" id="GO:0005886">
    <property type="term" value="C:plasma membrane"/>
    <property type="evidence" value="ECO:0007669"/>
    <property type="project" value="TreeGrafter"/>
</dbReference>
<evidence type="ECO:0000256" key="4">
    <source>
        <dbReference type="ARBA" id="ARBA00022989"/>
    </source>
</evidence>
<reference evidence="8 9" key="1">
    <citation type="submission" date="2012-09" db="EMBL/GenBank/DDBJ databases">
        <title>Genome Sequence of Bacillus sp. DW5-4.</title>
        <authorList>
            <person name="Lai Q."/>
            <person name="Liu Y."/>
            <person name="Shao Z."/>
        </authorList>
    </citation>
    <scope>NUCLEOTIDE SEQUENCE [LARGE SCALE GENOMIC DNA]</scope>
    <source>
        <strain evidence="8 9">DW5-4</strain>
    </source>
</reference>
<comment type="subcellular location">
    <subcellularLocation>
        <location evidence="1">Membrane</location>
        <topology evidence="1">Multi-pass membrane protein</topology>
    </subcellularLocation>
</comment>
<evidence type="ECO:0000256" key="2">
    <source>
        <dbReference type="ARBA" id="ARBA00009399"/>
    </source>
</evidence>
<dbReference type="PANTHER" id="PTHR38459">
    <property type="entry name" value="PROPHAGE BACTOPRENOL-LINKED GLUCOSE TRANSLOCASE HOMOLOG"/>
    <property type="match status" value="1"/>
</dbReference>
<dbReference type="PANTHER" id="PTHR38459:SF1">
    <property type="entry name" value="PROPHAGE BACTOPRENOL-LINKED GLUCOSE TRANSLOCASE HOMOLOG"/>
    <property type="match status" value="1"/>
</dbReference>
<feature type="transmembrane region" description="Helical" evidence="6">
    <location>
        <begin position="34"/>
        <end position="54"/>
    </location>
</feature>
<feature type="transmembrane region" description="Helical" evidence="6">
    <location>
        <begin position="75"/>
        <end position="93"/>
    </location>
</feature>
<keyword evidence="5 6" id="KW-0472">Membrane</keyword>
<sequence>MTRKRIRTYAAFSIVGASNTLIDFMIFFLLTACFVPYFLAQCLSYSAGMMNSYFWNRKWTFQVKKKADKWEWIKWMTVNGAACLLTYLVLYVMQQLGCTLLLSKVIATFAGFMITFTGSRVWVFQSVNKKAEMER</sequence>
<evidence type="ECO:0000256" key="5">
    <source>
        <dbReference type="ARBA" id="ARBA00023136"/>
    </source>
</evidence>
<evidence type="ECO:0000313" key="9">
    <source>
        <dbReference type="Proteomes" id="UP000028091"/>
    </source>
</evidence>
<keyword evidence="4 6" id="KW-1133">Transmembrane helix</keyword>
<dbReference type="EMBL" id="JOTP01000014">
    <property type="protein sequence ID" value="KEP25922.1"/>
    <property type="molecule type" value="Genomic_DNA"/>
</dbReference>
<accession>A0A081L9J6</accession>
<keyword evidence="3 6" id="KW-0812">Transmembrane</keyword>
<proteinExistence type="inferred from homology"/>
<evidence type="ECO:0000259" key="7">
    <source>
        <dbReference type="Pfam" id="PF04138"/>
    </source>
</evidence>
<evidence type="ECO:0000256" key="3">
    <source>
        <dbReference type="ARBA" id="ARBA00022692"/>
    </source>
</evidence>
<dbReference type="GO" id="GO:0000271">
    <property type="term" value="P:polysaccharide biosynthetic process"/>
    <property type="evidence" value="ECO:0007669"/>
    <property type="project" value="InterPro"/>
</dbReference>
<comment type="similarity">
    <text evidence="2">Belongs to the GtrA family.</text>
</comment>
<feature type="transmembrane region" description="Helical" evidence="6">
    <location>
        <begin position="9"/>
        <end position="28"/>
    </location>
</feature>
<evidence type="ECO:0000313" key="8">
    <source>
        <dbReference type="EMBL" id="KEP25922.1"/>
    </source>
</evidence>
<dbReference type="OrthoDB" id="9812049at2"/>
<comment type="caution">
    <text evidence="8">The sequence shown here is derived from an EMBL/GenBank/DDBJ whole genome shotgun (WGS) entry which is preliminary data.</text>
</comment>
<dbReference type="InterPro" id="IPR007267">
    <property type="entry name" value="GtrA_DPMS_TM"/>
</dbReference>
<dbReference type="AlphaFoldDB" id="A0A081L9J6"/>
<keyword evidence="9" id="KW-1185">Reference proteome</keyword>
<feature type="domain" description="GtrA/DPMS transmembrane" evidence="7">
    <location>
        <begin position="12"/>
        <end position="124"/>
    </location>
</feature>
<name>A0A081L9J6_9BACI</name>
<feature type="transmembrane region" description="Helical" evidence="6">
    <location>
        <begin position="105"/>
        <end position="123"/>
    </location>
</feature>
<gene>
    <name evidence="8" type="ORF">BA70_04635</name>
</gene>
<organism evidence="8 9">
    <name type="scientific">Bacillus zhangzhouensis</name>
    <dbReference type="NCBI Taxonomy" id="1178540"/>
    <lineage>
        <taxon>Bacteria</taxon>
        <taxon>Bacillati</taxon>
        <taxon>Bacillota</taxon>
        <taxon>Bacilli</taxon>
        <taxon>Bacillales</taxon>
        <taxon>Bacillaceae</taxon>
        <taxon>Bacillus</taxon>
    </lineage>
</organism>
<evidence type="ECO:0000256" key="6">
    <source>
        <dbReference type="SAM" id="Phobius"/>
    </source>
</evidence>
<dbReference type="InterPro" id="IPR051401">
    <property type="entry name" value="GtrA_CellWall_Glycosyl"/>
</dbReference>
<dbReference type="Proteomes" id="UP000028091">
    <property type="component" value="Unassembled WGS sequence"/>
</dbReference>
<dbReference type="Pfam" id="PF04138">
    <property type="entry name" value="GtrA_DPMS_TM"/>
    <property type="match status" value="1"/>
</dbReference>
<dbReference type="RefSeq" id="WP_034322662.1">
    <property type="nucleotide sequence ID" value="NZ_JOTP01000014.1"/>
</dbReference>